<evidence type="ECO:0000256" key="2">
    <source>
        <dbReference type="ARBA" id="ARBA00010617"/>
    </source>
</evidence>
<comment type="caution">
    <text evidence="8">The sequence shown here is derived from an EMBL/GenBank/DDBJ whole genome shotgun (WGS) entry which is preliminary data.</text>
</comment>
<feature type="transmembrane region" description="Helical" evidence="7">
    <location>
        <begin position="15"/>
        <end position="37"/>
    </location>
</feature>
<keyword evidence="5 6" id="KW-0408">Iron</keyword>
<protein>
    <recommendedName>
        <fullName evidence="10">Cytochrome P450</fullName>
    </recommendedName>
</protein>
<evidence type="ECO:0000256" key="6">
    <source>
        <dbReference type="RuleBase" id="RU000461"/>
    </source>
</evidence>
<evidence type="ECO:0000313" key="8">
    <source>
        <dbReference type="EMBL" id="CAH9092825.1"/>
    </source>
</evidence>
<dbReference type="GO" id="GO:0004497">
    <property type="term" value="F:monooxygenase activity"/>
    <property type="evidence" value="ECO:0007669"/>
    <property type="project" value="UniProtKB-KW"/>
</dbReference>
<keyword evidence="4 6" id="KW-0560">Oxidoreductase</keyword>
<reference evidence="8" key="1">
    <citation type="submission" date="2022-07" db="EMBL/GenBank/DDBJ databases">
        <authorList>
            <person name="Macas J."/>
            <person name="Novak P."/>
            <person name="Neumann P."/>
        </authorList>
    </citation>
    <scope>NUCLEOTIDE SEQUENCE</scope>
</reference>
<dbReference type="PRINTS" id="PR00385">
    <property type="entry name" value="P450"/>
</dbReference>
<organism evidence="8 9">
    <name type="scientific">Cuscuta epithymum</name>
    <dbReference type="NCBI Taxonomy" id="186058"/>
    <lineage>
        <taxon>Eukaryota</taxon>
        <taxon>Viridiplantae</taxon>
        <taxon>Streptophyta</taxon>
        <taxon>Embryophyta</taxon>
        <taxon>Tracheophyta</taxon>
        <taxon>Spermatophyta</taxon>
        <taxon>Magnoliopsida</taxon>
        <taxon>eudicotyledons</taxon>
        <taxon>Gunneridae</taxon>
        <taxon>Pentapetalae</taxon>
        <taxon>asterids</taxon>
        <taxon>lamiids</taxon>
        <taxon>Solanales</taxon>
        <taxon>Convolvulaceae</taxon>
        <taxon>Cuscuteae</taxon>
        <taxon>Cuscuta</taxon>
        <taxon>Cuscuta subgen. Cuscuta</taxon>
    </lineage>
</organism>
<dbReference type="AlphaFoldDB" id="A0AAV0D8P4"/>
<accession>A0AAV0D8P4</accession>
<dbReference type="GO" id="GO:0020037">
    <property type="term" value="F:heme binding"/>
    <property type="evidence" value="ECO:0007669"/>
    <property type="project" value="InterPro"/>
</dbReference>
<dbReference type="Gene3D" id="1.10.630.10">
    <property type="entry name" value="Cytochrome P450"/>
    <property type="match status" value="1"/>
</dbReference>
<evidence type="ECO:0000256" key="1">
    <source>
        <dbReference type="ARBA" id="ARBA00001971"/>
    </source>
</evidence>
<dbReference type="Proteomes" id="UP001152523">
    <property type="component" value="Unassembled WGS sequence"/>
</dbReference>
<keyword evidence="7" id="KW-1133">Transmembrane helix</keyword>
<keyword evidence="6" id="KW-0503">Monooxygenase</keyword>
<keyword evidence="7" id="KW-0472">Membrane</keyword>
<evidence type="ECO:0008006" key="10">
    <source>
        <dbReference type="Google" id="ProtNLM"/>
    </source>
</evidence>
<keyword evidence="3 6" id="KW-0479">Metal-binding</keyword>
<dbReference type="InterPro" id="IPR001128">
    <property type="entry name" value="Cyt_P450"/>
</dbReference>
<gene>
    <name evidence="8" type="ORF">CEPIT_LOCUS12247</name>
</gene>
<name>A0AAV0D8P4_9ASTE</name>
<comment type="cofactor">
    <cofactor evidence="1">
        <name>heme</name>
        <dbReference type="ChEBI" id="CHEBI:30413"/>
    </cofactor>
</comment>
<proteinExistence type="inferred from homology"/>
<evidence type="ECO:0000256" key="3">
    <source>
        <dbReference type="ARBA" id="ARBA00022723"/>
    </source>
</evidence>
<evidence type="ECO:0000256" key="7">
    <source>
        <dbReference type="SAM" id="Phobius"/>
    </source>
</evidence>
<dbReference type="SUPFAM" id="SSF48264">
    <property type="entry name" value="Cytochrome P450"/>
    <property type="match status" value="1"/>
</dbReference>
<dbReference type="InterPro" id="IPR017972">
    <property type="entry name" value="Cyt_P450_CS"/>
</dbReference>
<dbReference type="GO" id="GO:0016705">
    <property type="term" value="F:oxidoreductase activity, acting on paired donors, with incorporation or reduction of molecular oxygen"/>
    <property type="evidence" value="ECO:0007669"/>
    <property type="project" value="InterPro"/>
</dbReference>
<dbReference type="GO" id="GO:0005506">
    <property type="term" value="F:iron ion binding"/>
    <property type="evidence" value="ECO:0007669"/>
    <property type="project" value="InterPro"/>
</dbReference>
<dbReference type="Pfam" id="PF00067">
    <property type="entry name" value="p450"/>
    <property type="match status" value="1"/>
</dbReference>
<dbReference type="InterPro" id="IPR036396">
    <property type="entry name" value="Cyt_P450_sf"/>
</dbReference>
<dbReference type="PROSITE" id="PS00086">
    <property type="entry name" value="CYTOCHROME_P450"/>
    <property type="match status" value="1"/>
</dbReference>
<evidence type="ECO:0000313" key="9">
    <source>
        <dbReference type="Proteomes" id="UP001152523"/>
    </source>
</evidence>
<sequence length="545" mass="62370">MGMGIMEEVVLSGGISLFCMMVMMISMAAAAAVLGYVGRKLVMIWKKAGGRNNVNPTNWPVVGMLPGILQNVYRIHEYVAEILIENGGTFEVKGSWLLPNLNFFLTCDPANINYIFCQNFKNYPHGPHLKRIFDDAFGEGIINTDNELWELHRKTTTPIMNNPRARALLEKKVTDKIRHGLLPLLERHVQKRDALGMKQVFWQVTFDIACIHLLERDPCTLDITEEDDNPFLKALQGGVNALLYRHFLPEWSWKLQKWVFGVDREEKLTRDWKVFDHFINPILSHRIHNNDGSNSNFSILLSHINAHKGMTPQFLTDTFRALLLTGSESNGITLTWLFWLLAKNPLVEAKILDEIRRHQKQNDQQQVGKPSDGGNGNYKEQEEIFIFKEEECQKLTYLHAAVCETLRLFPPLPLNHKVPTERDVLPSGHVVTPNTKIIVSYYATGRMVSVWGEDCMEFKPERWISPAGGGILHQPSYKFPAFGSGPRSCIGREMSFTVIKMIAATILCHYRYELAEPCPSHHQPETFESIVLEMKDDLKVFFTHR</sequence>
<dbReference type="PANTHER" id="PTHR24296">
    <property type="entry name" value="CYTOCHROME P450"/>
    <property type="match status" value="1"/>
</dbReference>
<dbReference type="GO" id="GO:0006629">
    <property type="term" value="P:lipid metabolic process"/>
    <property type="evidence" value="ECO:0007669"/>
    <property type="project" value="UniProtKB-ARBA"/>
</dbReference>
<dbReference type="EMBL" id="CAMAPF010000074">
    <property type="protein sequence ID" value="CAH9092825.1"/>
    <property type="molecule type" value="Genomic_DNA"/>
</dbReference>
<comment type="similarity">
    <text evidence="2 6">Belongs to the cytochrome P450 family.</text>
</comment>
<keyword evidence="6" id="KW-0349">Heme</keyword>
<evidence type="ECO:0000256" key="5">
    <source>
        <dbReference type="ARBA" id="ARBA00023004"/>
    </source>
</evidence>
<keyword evidence="9" id="KW-1185">Reference proteome</keyword>
<evidence type="ECO:0000256" key="4">
    <source>
        <dbReference type="ARBA" id="ARBA00023002"/>
    </source>
</evidence>
<keyword evidence="7" id="KW-0812">Transmembrane</keyword>